<dbReference type="EMBL" id="ML208260">
    <property type="protein sequence ID" value="TFK76446.1"/>
    <property type="molecule type" value="Genomic_DNA"/>
</dbReference>
<gene>
    <name evidence="1" type="ORF">BDN72DRAFT_873960</name>
</gene>
<organism evidence="1 2">
    <name type="scientific">Pluteus cervinus</name>
    <dbReference type="NCBI Taxonomy" id="181527"/>
    <lineage>
        <taxon>Eukaryota</taxon>
        <taxon>Fungi</taxon>
        <taxon>Dikarya</taxon>
        <taxon>Basidiomycota</taxon>
        <taxon>Agaricomycotina</taxon>
        <taxon>Agaricomycetes</taxon>
        <taxon>Agaricomycetidae</taxon>
        <taxon>Agaricales</taxon>
        <taxon>Pluteineae</taxon>
        <taxon>Pluteaceae</taxon>
        <taxon>Pluteus</taxon>
    </lineage>
</organism>
<protein>
    <submittedName>
        <fullName evidence="1">Uncharacterized protein</fullName>
    </submittedName>
</protein>
<dbReference type="Proteomes" id="UP000308600">
    <property type="component" value="Unassembled WGS sequence"/>
</dbReference>
<evidence type="ECO:0000313" key="1">
    <source>
        <dbReference type="EMBL" id="TFK76446.1"/>
    </source>
</evidence>
<sequence length="162" mass="18490">MPMQRRGCMIRSNLCELVSSVFVRAGTSDARLLLSGRTSPGFTHISRPYQTDTTGNCKLDPSIAVLYAYSTNTRRGGRVWSYGLPTNKLRKQDQRLSPHLFLSFWWVQTHQQLDLRFIWTGASYLALSWLLLLVIVGSRTPNPSQELFVAQYHGIEEHPHVN</sequence>
<keyword evidence="2" id="KW-1185">Reference proteome</keyword>
<accession>A0ACD3BF45</accession>
<evidence type="ECO:0000313" key="2">
    <source>
        <dbReference type="Proteomes" id="UP000308600"/>
    </source>
</evidence>
<reference evidence="1 2" key="1">
    <citation type="journal article" date="2019" name="Nat. Ecol. Evol.">
        <title>Megaphylogeny resolves global patterns of mushroom evolution.</title>
        <authorList>
            <person name="Varga T."/>
            <person name="Krizsan K."/>
            <person name="Foldi C."/>
            <person name="Dima B."/>
            <person name="Sanchez-Garcia M."/>
            <person name="Sanchez-Ramirez S."/>
            <person name="Szollosi G.J."/>
            <person name="Szarkandi J.G."/>
            <person name="Papp V."/>
            <person name="Albert L."/>
            <person name="Andreopoulos W."/>
            <person name="Angelini C."/>
            <person name="Antonin V."/>
            <person name="Barry K.W."/>
            <person name="Bougher N.L."/>
            <person name="Buchanan P."/>
            <person name="Buyck B."/>
            <person name="Bense V."/>
            <person name="Catcheside P."/>
            <person name="Chovatia M."/>
            <person name="Cooper J."/>
            <person name="Damon W."/>
            <person name="Desjardin D."/>
            <person name="Finy P."/>
            <person name="Geml J."/>
            <person name="Haridas S."/>
            <person name="Hughes K."/>
            <person name="Justo A."/>
            <person name="Karasinski D."/>
            <person name="Kautmanova I."/>
            <person name="Kiss B."/>
            <person name="Kocsube S."/>
            <person name="Kotiranta H."/>
            <person name="LaButti K.M."/>
            <person name="Lechner B.E."/>
            <person name="Liimatainen K."/>
            <person name="Lipzen A."/>
            <person name="Lukacs Z."/>
            <person name="Mihaltcheva S."/>
            <person name="Morgado L.N."/>
            <person name="Niskanen T."/>
            <person name="Noordeloos M.E."/>
            <person name="Ohm R.A."/>
            <person name="Ortiz-Santana B."/>
            <person name="Ovrebo C."/>
            <person name="Racz N."/>
            <person name="Riley R."/>
            <person name="Savchenko A."/>
            <person name="Shiryaev A."/>
            <person name="Soop K."/>
            <person name="Spirin V."/>
            <person name="Szebenyi C."/>
            <person name="Tomsovsky M."/>
            <person name="Tulloss R.E."/>
            <person name="Uehling J."/>
            <person name="Grigoriev I.V."/>
            <person name="Vagvolgyi C."/>
            <person name="Papp T."/>
            <person name="Martin F.M."/>
            <person name="Miettinen O."/>
            <person name="Hibbett D.S."/>
            <person name="Nagy L.G."/>
        </authorList>
    </citation>
    <scope>NUCLEOTIDE SEQUENCE [LARGE SCALE GENOMIC DNA]</scope>
    <source>
        <strain evidence="1 2">NL-1719</strain>
    </source>
</reference>
<name>A0ACD3BF45_9AGAR</name>
<proteinExistence type="predicted"/>